<evidence type="ECO:0000313" key="3">
    <source>
        <dbReference type="Proteomes" id="UP001595764"/>
    </source>
</evidence>
<gene>
    <name evidence="2" type="ORF">ACFORO_10200</name>
</gene>
<dbReference type="PANTHER" id="PTHR48050:SF13">
    <property type="entry name" value="STEROL 3-BETA-GLUCOSYLTRANSFERASE UGT80A2"/>
    <property type="match status" value="1"/>
</dbReference>
<dbReference type="RefSeq" id="WP_370935164.1">
    <property type="nucleotide sequence ID" value="NZ_JBHMAY010000006.1"/>
</dbReference>
<feature type="domain" description="Erythromycin biosynthesis protein CIII-like C-terminal" evidence="1">
    <location>
        <begin position="210"/>
        <end position="337"/>
    </location>
</feature>
<name>A0ABV7QGB3_9PSEU</name>
<sequence>MSIILVPYPARGHIAPFLRMGAELARRRIPVRMIVPPPHARAVAAAGVVPVVIGSDEGARVPPGWSRSDLAARRAAAVRRRRTALEMQAVFDREVAAFPPSAVLLDPHARWLRRLSRSGRRIWLWTTSSSAPRCAAPALVNGLPALAAPSRRARFVAPLHGGFPVPGEEFPYHRLAGRKLLVVSFGTVFGRRPGMLRWIAESFRGTPWDVVLSTGRTEPAAVGPVPGNVILASSIPQEKLLRRASALLTHGGMNSVLEAAAAGVPMLFAPRSGEQRRTARRVIELGAGRLLDAGTSLARQTERLRADDAVIGGARQLRALVEAAPSVAEAADRLVALADLAPVC</sequence>
<dbReference type="Pfam" id="PF06722">
    <property type="entry name" value="EryCIII-like_C"/>
    <property type="match status" value="1"/>
</dbReference>
<protein>
    <submittedName>
        <fullName evidence="2">Glycosyltransferase</fullName>
    </submittedName>
</protein>
<dbReference type="SUPFAM" id="SSF53756">
    <property type="entry name" value="UDP-Glycosyltransferase/glycogen phosphorylase"/>
    <property type="match status" value="1"/>
</dbReference>
<organism evidence="2 3">
    <name type="scientific">Amycolatopsis halotolerans</name>
    <dbReference type="NCBI Taxonomy" id="330083"/>
    <lineage>
        <taxon>Bacteria</taxon>
        <taxon>Bacillati</taxon>
        <taxon>Actinomycetota</taxon>
        <taxon>Actinomycetes</taxon>
        <taxon>Pseudonocardiales</taxon>
        <taxon>Pseudonocardiaceae</taxon>
        <taxon>Amycolatopsis</taxon>
    </lineage>
</organism>
<dbReference type="CDD" id="cd03784">
    <property type="entry name" value="GT1_Gtf-like"/>
    <property type="match status" value="1"/>
</dbReference>
<evidence type="ECO:0000259" key="1">
    <source>
        <dbReference type="Pfam" id="PF06722"/>
    </source>
</evidence>
<reference evidence="3" key="1">
    <citation type="journal article" date="2019" name="Int. J. Syst. Evol. Microbiol.">
        <title>The Global Catalogue of Microorganisms (GCM) 10K type strain sequencing project: providing services to taxonomists for standard genome sequencing and annotation.</title>
        <authorList>
            <consortium name="The Broad Institute Genomics Platform"/>
            <consortium name="The Broad Institute Genome Sequencing Center for Infectious Disease"/>
            <person name="Wu L."/>
            <person name="Ma J."/>
        </authorList>
    </citation>
    <scope>NUCLEOTIDE SEQUENCE [LARGE SCALE GENOMIC DNA]</scope>
    <source>
        <strain evidence="3">CGMCC 4.7682</strain>
    </source>
</reference>
<accession>A0ABV7QGB3</accession>
<proteinExistence type="predicted"/>
<dbReference type="Gene3D" id="3.40.50.2000">
    <property type="entry name" value="Glycogen Phosphorylase B"/>
    <property type="match status" value="2"/>
</dbReference>
<dbReference type="InterPro" id="IPR002213">
    <property type="entry name" value="UDP_glucos_trans"/>
</dbReference>
<keyword evidence="3" id="KW-1185">Reference proteome</keyword>
<dbReference type="PANTHER" id="PTHR48050">
    <property type="entry name" value="STEROL 3-BETA-GLUCOSYLTRANSFERASE"/>
    <property type="match status" value="1"/>
</dbReference>
<dbReference type="Proteomes" id="UP001595764">
    <property type="component" value="Unassembled WGS sequence"/>
</dbReference>
<evidence type="ECO:0000313" key="2">
    <source>
        <dbReference type="EMBL" id="MFC3510533.1"/>
    </source>
</evidence>
<dbReference type="InterPro" id="IPR050426">
    <property type="entry name" value="Glycosyltransferase_28"/>
</dbReference>
<dbReference type="InterPro" id="IPR010610">
    <property type="entry name" value="EryCIII-like_C"/>
</dbReference>
<comment type="caution">
    <text evidence="2">The sequence shown here is derived from an EMBL/GenBank/DDBJ whole genome shotgun (WGS) entry which is preliminary data.</text>
</comment>
<dbReference type="EMBL" id="JBHRWI010000014">
    <property type="protein sequence ID" value="MFC3510533.1"/>
    <property type="molecule type" value="Genomic_DNA"/>
</dbReference>